<keyword evidence="4" id="KW-0574">Periplasm</keyword>
<keyword evidence="3" id="KW-0732">Signal</keyword>
<dbReference type="InterPro" id="IPR033434">
    <property type="entry name" value="MucB/RseB_N"/>
</dbReference>
<dbReference type="InterPro" id="IPR033436">
    <property type="entry name" value="MucB/RseB_C"/>
</dbReference>
<name>A0A4R6UUM0_9GAMM</name>
<dbReference type="EMBL" id="SNYM01000001">
    <property type="protein sequence ID" value="TDQ51058.1"/>
    <property type="molecule type" value="Genomic_DNA"/>
</dbReference>
<evidence type="ECO:0000256" key="3">
    <source>
        <dbReference type="ARBA" id="ARBA00022729"/>
    </source>
</evidence>
<protein>
    <submittedName>
        <fullName evidence="7">MucB/RseB-like sigma(E) regulatory protein</fullName>
    </submittedName>
</protein>
<dbReference type="Pfam" id="PF17188">
    <property type="entry name" value="MucB_RseB_C"/>
    <property type="match status" value="1"/>
</dbReference>
<dbReference type="RefSeq" id="WP_133586917.1">
    <property type="nucleotide sequence ID" value="NZ_CP037953.1"/>
</dbReference>
<dbReference type="Gene3D" id="2.50.20.10">
    <property type="entry name" value="Lipoprotein localisation LolA/LolB/LppX"/>
    <property type="match status" value="1"/>
</dbReference>
<dbReference type="Proteomes" id="UP000295375">
    <property type="component" value="Unassembled WGS sequence"/>
</dbReference>
<evidence type="ECO:0000256" key="1">
    <source>
        <dbReference type="ARBA" id="ARBA00004418"/>
    </source>
</evidence>
<dbReference type="PANTHER" id="PTHR38782:SF1">
    <property type="entry name" value="SIGMA-E FACTOR REGULATORY PROTEIN RSEB"/>
    <property type="match status" value="1"/>
</dbReference>
<gene>
    <name evidence="7" type="ORF">EV696_10127</name>
</gene>
<dbReference type="AlphaFoldDB" id="A0A4R6UUM0"/>
<dbReference type="GO" id="GO:0032885">
    <property type="term" value="P:regulation of polysaccharide biosynthetic process"/>
    <property type="evidence" value="ECO:0007669"/>
    <property type="project" value="TreeGrafter"/>
</dbReference>
<feature type="domain" description="MucB/RseB N-terminal" evidence="5">
    <location>
        <begin position="22"/>
        <end position="195"/>
    </location>
</feature>
<dbReference type="GO" id="GO:0030288">
    <property type="term" value="C:outer membrane-bounded periplasmic space"/>
    <property type="evidence" value="ECO:0007669"/>
    <property type="project" value="TreeGrafter"/>
</dbReference>
<accession>A0A4R6UUM0</accession>
<evidence type="ECO:0000313" key="8">
    <source>
        <dbReference type="Proteomes" id="UP000295375"/>
    </source>
</evidence>
<sequence length="321" mass="35993">MRRWLLIAGLGFAASLAANEPDPKALLDRMARAFRELNYDISFVYIRDNQVEPMRFVHAYEEGRERSRLVHLNGDAREIIRDDDTITAYLADAKPIMVDKAGSIPFTRSLLDNLARIKDSYRLSLGERERIAGRSAQELVIMSPNNDRYGYRIWIDQETGLLLRSELVSDTRQIIEQWQVVNFTANQPIADVELQVSADINPATGVRVLPVAAINSDETVSPFTVDYLPSGFVLRSQQLQRKPGVDEPIHHLLFSDGMAAISVYISKTPAGIRSAERVWRRGGMTIVEKADSERRVTVVGEIPSSTARKIAMSVRASGEPL</sequence>
<dbReference type="CDD" id="cd16327">
    <property type="entry name" value="RseB"/>
    <property type="match status" value="1"/>
</dbReference>
<evidence type="ECO:0000259" key="5">
    <source>
        <dbReference type="Pfam" id="PF03888"/>
    </source>
</evidence>
<comment type="similarity">
    <text evidence="2">Belongs to the RseB family.</text>
</comment>
<dbReference type="OrthoDB" id="7067274at2"/>
<dbReference type="InterPro" id="IPR005588">
    <property type="entry name" value="MucB_RseB"/>
</dbReference>
<dbReference type="GO" id="GO:0045152">
    <property type="term" value="F:antisigma factor binding"/>
    <property type="evidence" value="ECO:0007669"/>
    <property type="project" value="TreeGrafter"/>
</dbReference>
<feature type="domain" description="MucB/RseB C-terminal" evidence="6">
    <location>
        <begin position="220"/>
        <end position="315"/>
    </location>
</feature>
<reference evidence="7 8" key="1">
    <citation type="submission" date="2019-03" db="EMBL/GenBank/DDBJ databases">
        <title>Genomic Encyclopedia of Type Strains, Phase IV (KMG-IV): sequencing the most valuable type-strain genomes for metagenomic binning, comparative biology and taxonomic classification.</title>
        <authorList>
            <person name="Goeker M."/>
        </authorList>
    </citation>
    <scope>NUCLEOTIDE SEQUENCE [LARGE SCALE GENOMIC DNA]</scope>
    <source>
        <strain evidence="7 8">DSM 103792</strain>
    </source>
</reference>
<evidence type="ECO:0000256" key="4">
    <source>
        <dbReference type="ARBA" id="ARBA00022764"/>
    </source>
</evidence>
<proteinExistence type="inferred from homology"/>
<dbReference type="Pfam" id="PF03888">
    <property type="entry name" value="MucB_RseB"/>
    <property type="match status" value="1"/>
</dbReference>
<dbReference type="PIRSF" id="PIRSF005427">
    <property type="entry name" value="RseB"/>
    <property type="match status" value="1"/>
</dbReference>
<dbReference type="Gene3D" id="3.30.200.100">
    <property type="entry name" value="MucB/RseB, C-terminal domain"/>
    <property type="match status" value="1"/>
</dbReference>
<evidence type="ECO:0000259" key="6">
    <source>
        <dbReference type="Pfam" id="PF17188"/>
    </source>
</evidence>
<keyword evidence="8" id="KW-1185">Reference proteome</keyword>
<dbReference type="PANTHER" id="PTHR38782">
    <property type="match status" value="1"/>
</dbReference>
<evidence type="ECO:0000256" key="2">
    <source>
        <dbReference type="ARBA" id="ARBA00008150"/>
    </source>
</evidence>
<comment type="subcellular location">
    <subcellularLocation>
        <location evidence="1">Periplasm</location>
    </subcellularLocation>
</comment>
<comment type="caution">
    <text evidence="7">The sequence shown here is derived from an EMBL/GenBank/DDBJ whole genome shotgun (WGS) entry which is preliminary data.</text>
</comment>
<evidence type="ECO:0000313" key="7">
    <source>
        <dbReference type="EMBL" id="TDQ51058.1"/>
    </source>
</evidence>
<organism evidence="7 8">
    <name type="scientific">Permianibacter aggregans</name>
    <dbReference type="NCBI Taxonomy" id="1510150"/>
    <lineage>
        <taxon>Bacteria</taxon>
        <taxon>Pseudomonadati</taxon>
        <taxon>Pseudomonadota</taxon>
        <taxon>Gammaproteobacteria</taxon>
        <taxon>Pseudomonadales</taxon>
        <taxon>Pseudomonadaceae</taxon>
        <taxon>Permianibacter</taxon>
    </lineage>
</organism>
<dbReference type="InterPro" id="IPR038484">
    <property type="entry name" value="MucB/RseB_C_sf"/>
</dbReference>